<evidence type="ECO:0000256" key="5">
    <source>
        <dbReference type="ARBA" id="ARBA00023136"/>
    </source>
</evidence>
<comment type="subcellular location">
    <subcellularLocation>
        <location evidence="1">Cell membrane</location>
        <topology evidence="1">Multi-pass membrane protein</topology>
    </subcellularLocation>
    <subcellularLocation>
        <location evidence="6">Membrane</location>
        <topology evidence="6">Multi-pass membrane protein</topology>
    </subcellularLocation>
</comment>
<evidence type="ECO:0000256" key="1">
    <source>
        <dbReference type="ARBA" id="ARBA00004651"/>
    </source>
</evidence>
<sequence length="205" mass="22082">MLELIQAGGWLMLPIILCSVIAVGIIAERLWTLRRNRVTPPHLAAEAWRWLQKGELSDDHVKALRNNSPLGRILAAGLANRHGDRNLIKDTVEDVGRHVVHELERYLNTLGTIAAITPLLGLLGTVIGMVRVFTAITAHGVGDPGALAGGISEALLTTAAGLTVAIPSLIAYRYLRGKVDELVVDMEQEAMKLVDALSGQPGRRA</sequence>
<accession>A0ABU0W474</accession>
<keyword evidence="10" id="KW-1185">Reference proteome</keyword>
<dbReference type="InterPro" id="IPR002898">
    <property type="entry name" value="MotA_ExbB_proton_chnl"/>
</dbReference>
<reference evidence="9 10" key="1">
    <citation type="submission" date="2023-08" db="EMBL/GenBank/DDBJ databases">
        <title>Whole-genome sequencing of halo(alkali)philic microorganisms from hypersaline lakes.</title>
        <authorList>
            <person name="Sorokin D.Y."/>
            <person name="Abbas B."/>
            <person name="Merkel A.Y."/>
        </authorList>
    </citation>
    <scope>NUCLEOTIDE SEQUENCE [LARGE SCALE GENOMIC DNA]</scope>
    <source>
        <strain evidence="9 10">AB-CW4</strain>
    </source>
</reference>
<keyword evidence="6" id="KW-0813">Transport</keyword>
<evidence type="ECO:0000256" key="2">
    <source>
        <dbReference type="ARBA" id="ARBA00022475"/>
    </source>
</evidence>
<dbReference type="EMBL" id="JAVDDT010000001">
    <property type="protein sequence ID" value="MDQ2068260.1"/>
    <property type="molecule type" value="Genomic_DNA"/>
</dbReference>
<feature type="transmembrane region" description="Helical" evidence="7">
    <location>
        <begin position="113"/>
        <end position="134"/>
    </location>
</feature>
<protein>
    <submittedName>
        <fullName evidence="9">MotA/TolQ/ExbB proton channel family protein</fullName>
    </submittedName>
</protein>
<keyword evidence="2" id="KW-1003">Cell membrane</keyword>
<dbReference type="Pfam" id="PF01618">
    <property type="entry name" value="MotA_ExbB"/>
    <property type="match status" value="1"/>
</dbReference>
<keyword evidence="3 7" id="KW-0812">Transmembrane</keyword>
<evidence type="ECO:0000259" key="8">
    <source>
        <dbReference type="Pfam" id="PF01618"/>
    </source>
</evidence>
<gene>
    <name evidence="9" type="ORF">RBH19_00045</name>
</gene>
<keyword evidence="6" id="KW-0653">Protein transport</keyword>
<evidence type="ECO:0000256" key="7">
    <source>
        <dbReference type="SAM" id="Phobius"/>
    </source>
</evidence>
<dbReference type="PANTHER" id="PTHR30625:SF11">
    <property type="entry name" value="MOTA_TOLQ_EXBB PROTON CHANNEL DOMAIN-CONTAINING PROTEIN"/>
    <property type="match status" value="1"/>
</dbReference>
<evidence type="ECO:0000256" key="4">
    <source>
        <dbReference type="ARBA" id="ARBA00022989"/>
    </source>
</evidence>
<proteinExistence type="inferred from homology"/>
<evidence type="ECO:0000256" key="6">
    <source>
        <dbReference type="RuleBase" id="RU004057"/>
    </source>
</evidence>
<dbReference type="RefSeq" id="WP_306726743.1">
    <property type="nucleotide sequence ID" value="NZ_JAVDDT010000001.1"/>
</dbReference>
<evidence type="ECO:0000313" key="10">
    <source>
        <dbReference type="Proteomes" id="UP001239019"/>
    </source>
</evidence>
<dbReference type="Proteomes" id="UP001239019">
    <property type="component" value="Unassembled WGS sequence"/>
</dbReference>
<evidence type="ECO:0000256" key="3">
    <source>
        <dbReference type="ARBA" id="ARBA00022692"/>
    </source>
</evidence>
<feature type="domain" description="MotA/TolQ/ExbB proton channel" evidence="8">
    <location>
        <begin position="67"/>
        <end position="187"/>
    </location>
</feature>
<feature type="transmembrane region" description="Helical" evidence="7">
    <location>
        <begin position="154"/>
        <end position="172"/>
    </location>
</feature>
<comment type="similarity">
    <text evidence="6">Belongs to the exbB/tolQ family.</text>
</comment>
<comment type="caution">
    <text evidence="9">The sequence shown here is derived from an EMBL/GenBank/DDBJ whole genome shotgun (WGS) entry which is preliminary data.</text>
</comment>
<feature type="transmembrane region" description="Helical" evidence="7">
    <location>
        <begin position="6"/>
        <end position="27"/>
    </location>
</feature>
<dbReference type="PANTHER" id="PTHR30625">
    <property type="entry name" value="PROTEIN TOLQ"/>
    <property type="match status" value="1"/>
</dbReference>
<organism evidence="9 10">
    <name type="scientific">Natronospira bacteriovora</name>
    <dbReference type="NCBI Taxonomy" id="3069753"/>
    <lineage>
        <taxon>Bacteria</taxon>
        <taxon>Pseudomonadati</taxon>
        <taxon>Pseudomonadota</taxon>
        <taxon>Gammaproteobacteria</taxon>
        <taxon>Natronospirales</taxon>
        <taxon>Natronospiraceae</taxon>
        <taxon>Natronospira</taxon>
    </lineage>
</organism>
<dbReference type="InterPro" id="IPR050790">
    <property type="entry name" value="ExbB/TolQ_transport"/>
</dbReference>
<evidence type="ECO:0000313" key="9">
    <source>
        <dbReference type="EMBL" id="MDQ2068260.1"/>
    </source>
</evidence>
<keyword evidence="5 7" id="KW-0472">Membrane</keyword>
<name>A0ABU0W474_9GAMM</name>
<keyword evidence="4 7" id="KW-1133">Transmembrane helix</keyword>